<dbReference type="PANTHER" id="PTHR31672:SF10">
    <property type="entry name" value="F-BOX DOMAIN-CONTAINING PROTEIN"/>
    <property type="match status" value="1"/>
</dbReference>
<dbReference type="InterPro" id="IPR036047">
    <property type="entry name" value="F-box-like_dom_sf"/>
</dbReference>
<dbReference type="KEGG" id="eus:EUTSA_v10022163mg"/>
<dbReference type="InterPro" id="IPR006527">
    <property type="entry name" value="F-box-assoc_dom_typ1"/>
</dbReference>
<evidence type="ECO:0000313" key="3">
    <source>
        <dbReference type="Proteomes" id="UP000030689"/>
    </source>
</evidence>
<dbReference type="Gene3D" id="1.20.1280.50">
    <property type="match status" value="1"/>
</dbReference>
<dbReference type="PROSITE" id="PS50181">
    <property type="entry name" value="FBOX"/>
    <property type="match status" value="1"/>
</dbReference>
<name>V4NM86_EUTSA</name>
<dbReference type="AlphaFoldDB" id="V4NM86"/>
<dbReference type="InterPro" id="IPR001810">
    <property type="entry name" value="F-box_dom"/>
</dbReference>
<evidence type="ECO:0000313" key="2">
    <source>
        <dbReference type="EMBL" id="ESQ47511.1"/>
    </source>
</evidence>
<dbReference type="PANTHER" id="PTHR31672">
    <property type="entry name" value="BNACNNG10540D PROTEIN"/>
    <property type="match status" value="1"/>
</dbReference>
<reference evidence="2 3" key="1">
    <citation type="journal article" date="2013" name="Front. Plant Sci.">
        <title>The Reference Genome of the Halophytic Plant Eutrema salsugineum.</title>
        <authorList>
            <person name="Yang R."/>
            <person name="Jarvis D.E."/>
            <person name="Chen H."/>
            <person name="Beilstein M.A."/>
            <person name="Grimwood J."/>
            <person name="Jenkins J."/>
            <person name="Shu S."/>
            <person name="Prochnik S."/>
            <person name="Xin M."/>
            <person name="Ma C."/>
            <person name="Schmutz J."/>
            <person name="Wing R.A."/>
            <person name="Mitchell-Olds T."/>
            <person name="Schumaker K.S."/>
            <person name="Wang X."/>
        </authorList>
    </citation>
    <scope>NUCLEOTIDE SEQUENCE [LARGE SCALE GENOMIC DNA]</scope>
</reference>
<dbReference type="OMA" id="MERINIP"/>
<dbReference type="InterPro" id="IPR011043">
    <property type="entry name" value="Gal_Oxase/kelch_b-propeller"/>
</dbReference>
<dbReference type="SUPFAM" id="SSF50965">
    <property type="entry name" value="Galactose oxidase, central domain"/>
    <property type="match status" value="1"/>
</dbReference>
<dbReference type="Pfam" id="PF07734">
    <property type="entry name" value="FBA_1"/>
    <property type="match status" value="1"/>
</dbReference>
<dbReference type="SUPFAM" id="SSF81383">
    <property type="entry name" value="F-box domain"/>
    <property type="match status" value="1"/>
</dbReference>
<accession>V4NM86</accession>
<dbReference type="InterPro" id="IPR050796">
    <property type="entry name" value="SCF_F-box_component"/>
</dbReference>
<proteinExistence type="predicted"/>
<dbReference type="Gramene" id="ESQ47511">
    <property type="protein sequence ID" value="ESQ47511"/>
    <property type="gene ID" value="EUTSA_v10022163mg"/>
</dbReference>
<feature type="domain" description="F-box" evidence="1">
    <location>
        <begin position="1"/>
        <end position="46"/>
    </location>
</feature>
<keyword evidence="3" id="KW-1185">Reference proteome</keyword>
<evidence type="ECO:0000259" key="1">
    <source>
        <dbReference type="PROSITE" id="PS50181"/>
    </source>
</evidence>
<gene>
    <name evidence="2" type="ORF">EUTSA_v10022163mg</name>
</gene>
<dbReference type="NCBIfam" id="TIGR01640">
    <property type="entry name" value="F_box_assoc_1"/>
    <property type="match status" value="1"/>
</dbReference>
<dbReference type="EMBL" id="KI517408">
    <property type="protein sequence ID" value="ESQ47511.1"/>
    <property type="molecule type" value="Genomic_DNA"/>
</dbReference>
<dbReference type="InterPro" id="IPR017451">
    <property type="entry name" value="F-box-assoc_interact_dom"/>
</dbReference>
<dbReference type="Proteomes" id="UP000030689">
    <property type="component" value="Unassembled WGS sequence"/>
</dbReference>
<organism evidence="2 3">
    <name type="scientific">Eutrema salsugineum</name>
    <name type="common">Saltwater cress</name>
    <name type="synonym">Sisymbrium salsugineum</name>
    <dbReference type="NCBI Taxonomy" id="72664"/>
    <lineage>
        <taxon>Eukaryota</taxon>
        <taxon>Viridiplantae</taxon>
        <taxon>Streptophyta</taxon>
        <taxon>Embryophyta</taxon>
        <taxon>Tracheophyta</taxon>
        <taxon>Spermatophyta</taxon>
        <taxon>Magnoliopsida</taxon>
        <taxon>eudicotyledons</taxon>
        <taxon>Gunneridae</taxon>
        <taxon>Pentapetalae</taxon>
        <taxon>rosids</taxon>
        <taxon>malvids</taxon>
        <taxon>Brassicales</taxon>
        <taxon>Brassicaceae</taxon>
        <taxon>Eutremeae</taxon>
        <taxon>Eutrema</taxon>
    </lineage>
</organism>
<sequence length="365" mass="42412">MERINIPAELVEEILSRVSAKSLARFRSTCKGWRALLKSGSFAERQSSKAPKESLIIMLMDFRVYLVRINLDGIHNNLAPTFKYQLYFEDPLFDSLQVDIRRVFHCDGLLLCTTRDNRLVVWNPCLGETKWIKPTNSYDYSDNYALGYENQSSCKKHKILMMYPGCHYYHSGIYDVFELYDFASDSWKELDVPTKWRLRYSSYDQDGMSLKGNTYWLANDYTNDFLLRFDFSLEIFSSIALPHCFPFMVKEISVVREDQLFLLTTDSVNPADSHVWVATSTGSDMSWSKFQTLKANLEGYNSGLSFLPEEQYKFLLVCYNDYSSDNKILHIVGENEHIRLRHPNISCKSSCKVLLNYVPSLAQIQ</sequence>
<dbReference type="Pfam" id="PF00646">
    <property type="entry name" value="F-box"/>
    <property type="match status" value="1"/>
</dbReference>
<protein>
    <recommendedName>
        <fullName evidence="1">F-box domain-containing protein</fullName>
    </recommendedName>
</protein>
<dbReference type="CDD" id="cd22157">
    <property type="entry name" value="F-box_AtFBW1-like"/>
    <property type="match status" value="1"/>
</dbReference>
<dbReference type="SMART" id="SM00256">
    <property type="entry name" value="FBOX"/>
    <property type="match status" value="1"/>
</dbReference>